<accession>A0A1I1QDX7</accession>
<comment type="subcellular location">
    <subcellularLocation>
        <location evidence="1">Periplasm</location>
    </subcellularLocation>
</comment>
<gene>
    <name evidence="5" type="ORF">SAMN05660831_00954</name>
</gene>
<name>A0A1I1QDX7_9GAMM</name>
<dbReference type="AlphaFoldDB" id="A0A1I1QDX7"/>
<keyword evidence="6" id="KW-1185">Reference proteome</keyword>
<dbReference type="InterPro" id="IPR015168">
    <property type="entry name" value="SsuA/THI5"/>
</dbReference>
<dbReference type="PROSITE" id="PS51257">
    <property type="entry name" value="PROKAR_LIPOPROTEIN"/>
    <property type="match status" value="1"/>
</dbReference>
<evidence type="ECO:0000256" key="3">
    <source>
        <dbReference type="ARBA" id="ARBA00022729"/>
    </source>
</evidence>
<reference evidence="5 6" key="1">
    <citation type="submission" date="2016-10" db="EMBL/GenBank/DDBJ databases">
        <authorList>
            <person name="de Groot N.N."/>
        </authorList>
    </citation>
    <scope>NUCLEOTIDE SEQUENCE [LARGE SCALE GENOMIC DNA]</scope>
    <source>
        <strain evidence="5 6">HL3</strain>
    </source>
</reference>
<dbReference type="Gene3D" id="3.40.190.10">
    <property type="entry name" value="Periplasmic binding protein-like II"/>
    <property type="match status" value="2"/>
</dbReference>
<evidence type="ECO:0000313" key="6">
    <source>
        <dbReference type="Proteomes" id="UP000198611"/>
    </source>
</evidence>
<sequence length="325" mass="35129">MTMERPLRSLLAALLILLAGCGPEGPDPLRIALNPWPGYHGVLHLAQERGYFAEAGIEVELVDVTSLAHTRRAFERGQVDIFGGTAAELVLAAHNDQREPRAFYAADWSEGGDRIYARTDIEAVADLEGQRVGVEPQSLDRMVLALALKEAGLDLDDVILKGVAQTDTPAALVDGRIDAAVSYPPTASRVEELKGFHRIFDTSTTPGGVIDFLMTDAELLESRRRDLVAIAEAFHRAVEEIRADPAGTYPYMARVQGLSEAELASTLDGIHLLGGNEQAVMADGRARQAVALARDILARSGSSHLETVAPERLVTPRIIEAANFH</sequence>
<dbReference type="OrthoDB" id="5292144at2"/>
<comment type="similarity">
    <text evidence="2">Belongs to the bacterial solute-binding protein SsuA/TauA family.</text>
</comment>
<dbReference type="STRING" id="1123397.SAMN05660831_00954"/>
<evidence type="ECO:0000259" key="4">
    <source>
        <dbReference type="Pfam" id="PF09084"/>
    </source>
</evidence>
<dbReference type="Pfam" id="PF09084">
    <property type="entry name" value="NMT1"/>
    <property type="match status" value="1"/>
</dbReference>
<evidence type="ECO:0000256" key="2">
    <source>
        <dbReference type="ARBA" id="ARBA00010742"/>
    </source>
</evidence>
<proteinExistence type="inferred from homology"/>
<protein>
    <submittedName>
        <fullName evidence="5">NitT/TauT family transport system substrate-binding protein</fullName>
    </submittedName>
</protein>
<dbReference type="RefSeq" id="WP_093427612.1">
    <property type="nucleotide sequence ID" value="NZ_FOMJ01000002.1"/>
</dbReference>
<dbReference type="PANTHER" id="PTHR30024">
    <property type="entry name" value="ALIPHATIC SULFONATES-BINDING PROTEIN-RELATED"/>
    <property type="match status" value="1"/>
</dbReference>
<evidence type="ECO:0000313" key="5">
    <source>
        <dbReference type="EMBL" id="SFD16340.1"/>
    </source>
</evidence>
<dbReference type="PANTHER" id="PTHR30024:SF47">
    <property type="entry name" value="TAURINE-BINDING PERIPLASMIC PROTEIN"/>
    <property type="match status" value="1"/>
</dbReference>
<dbReference type="EMBL" id="FOMJ01000002">
    <property type="protein sequence ID" value="SFD16340.1"/>
    <property type="molecule type" value="Genomic_DNA"/>
</dbReference>
<dbReference type="GO" id="GO:0042597">
    <property type="term" value="C:periplasmic space"/>
    <property type="evidence" value="ECO:0007669"/>
    <property type="project" value="UniProtKB-SubCell"/>
</dbReference>
<evidence type="ECO:0000256" key="1">
    <source>
        <dbReference type="ARBA" id="ARBA00004418"/>
    </source>
</evidence>
<feature type="domain" description="SsuA/THI5-like" evidence="4">
    <location>
        <begin position="39"/>
        <end position="246"/>
    </location>
</feature>
<organism evidence="5 6">
    <name type="scientific">Thiohalospira halophila DSM 15071</name>
    <dbReference type="NCBI Taxonomy" id="1123397"/>
    <lineage>
        <taxon>Bacteria</taxon>
        <taxon>Pseudomonadati</taxon>
        <taxon>Pseudomonadota</taxon>
        <taxon>Gammaproteobacteria</taxon>
        <taxon>Thiohalospirales</taxon>
        <taxon>Thiohalospiraceae</taxon>
        <taxon>Thiohalospira</taxon>
    </lineage>
</organism>
<keyword evidence="3" id="KW-0732">Signal</keyword>
<dbReference type="SUPFAM" id="SSF53850">
    <property type="entry name" value="Periplasmic binding protein-like II"/>
    <property type="match status" value="1"/>
</dbReference>
<dbReference type="Proteomes" id="UP000198611">
    <property type="component" value="Unassembled WGS sequence"/>
</dbReference>